<dbReference type="RefSeq" id="WP_249848709.1">
    <property type="nucleotide sequence ID" value="NZ_JAMGBD010000002.1"/>
</dbReference>
<sequence length="148" mass="16986">MSIEGQKFYPGDEATPQMLLRLASEYRQAADVLRKNGRRRKPLSFSPYRLVVIQSVELYLDAYLRTQGLRPASLRKVPHNFKARAEMAEEAGLILSKGTVDHLKRMTETREYLVSRYDPDPQEKLSEITRLAATLHEVASQIEAALRR</sequence>
<reference evidence="1" key="1">
    <citation type="submission" date="2022-05" db="EMBL/GenBank/DDBJ databases">
        <authorList>
            <person name="Jo J.-H."/>
            <person name="Im W.-T."/>
        </authorList>
    </citation>
    <scope>NUCLEOTIDE SEQUENCE</scope>
    <source>
        <strain evidence="1">SE158</strain>
    </source>
</reference>
<keyword evidence="2" id="KW-1185">Reference proteome</keyword>
<name>A0ABT0RNR2_9SPHN</name>
<gene>
    <name evidence="1" type="ORF">LZ536_10315</name>
</gene>
<accession>A0ABT0RNR2</accession>
<evidence type="ECO:0000313" key="1">
    <source>
        <dbReference type="EMBL" id="MCL6684291.1"/>
    </source>
</evidence>
<protein>
    <submittedName>
        <fullName evidence="1">HEPN domain-containing protein</fullName>
    </submittedName>
</protein>
<dbReference type="EMBL" id="JAMGBD010000002">
    <property type="protein sequence ID" value="MCL6684291.1"/>
    <property type="molecule type" value="Genomic_DNA"/>
</dbReference>
<comment type="caution">
    <text evidence="1">The sequence shown here is derived from an EMBL/GenBank/DDBJ whole genome shotgun (WGS) entry which is preliminary data.</text>
</comment>
<dbReference type="Proteomes" id="UP001165363">
    <property type="component" value="Unassembled WGS sequence"/>
</dbReference>
<organism evidence="1 2">
    <name type="scientific">Sphingomonas alba</name>
    <dbReference type="NCBI Taxonomy" id="2908208"/>
    <lineage>
        <taxon>Bacteria</taxon>
        <taxon>Pseudomonadati</taxon>
        <taxon>Pseudomonadota</taxon>
        <taxon>Alphaproteobacteria</taxon>
        <taxon>Sphingomonadales</taxon>
        <taxon>Sphingomonadaceae</taxon>
        <taxon>Sphingomonas</taxon>
    </lineage>
</organism>
<evidence type="ECO:0000313" key="2">
    <source>
        <dbReference type="Proteomes" id="UP001165363"/>
    </source>
</evidence>
<proteinExistence type="predicted"/>